<dbReference type="InterPro" id="IPR050129">
    <property type="entry name" value="Zn_alcohol_dh"/>
</dbReference>
<dbReference type="Gene3D" id="3.40.50.720">
    <property type="entry name" value="NAD(P)-binding Rossmann-like Domain"/>
    <property type="match status" value="1"/>
</dbReference>
<feature type="non-terminal residue" evidence="6">
    <location>
        <position position="221"/>
    </location>
</feature>
<keyword evidence="3" id="KW-0560">Oxidoreductase</keyword>
<dbReference type="EMBL" id="BARS01018868">
    <property type="protein sequence ID" value="GAF86094.1"/>
    <property type="molecule type" value="Genomic_DNA"/>
</dbReference>
<dbReference type="Pfam" id="PF08240">
    <property type="entry name" value="ADH_N"/>
    <property type="match status" value="1"/>
</dbReference>
<evidence type="ECO:0000256" key="3">
    <source>
        <dbReference type="ARBA" id="ARBA00023002"/>
    </source>
</evidence>
<evidence type="ECO:0000259" key="5">
    <source>
        <dbReference type="Pfam" id="PF08240"/>
    </source>
</evidence>
<evidence type="ECO:0000313" key="6">
    <source>
        <dbReference type="EMBL" id="GAF86094.1"/>
    </source>
</evidence>
<dbReference type="PANTHER" id="PTHR43401:SF2">
    <property type="entry name" value="L-THREONINE 3-DEHYDROGENASE"/>
    <property type="match status" value="1"/>
</dbReference>
<feature type="domain" description="Alcohol dehydrogenase-like N-terminal" evidence="5">
    <location>
        <begin position="23"/>
        <end position="138"/>
    </location>
</feature>
<sequence length="221" mass="24122">MKALIYTKPYCLEYSDFPDPVVGDDDVLIRVKACGICGSDVQGFTGKTGRRIPPLIMGHEAAGIIENMGKNVKDFERGDRVCFDSTVYCNRCEPCQKGYYNRCENRQVLGVSTPDFKRHGAFAEYVAVPWWIASKIPDHLSFTHASLLEPASIGMHAANRAPISANDTVVIIGAGTIGLFILQASKLRGAGKVIVSDINEFRLDAAKKLDADVVVNPVKSD</sequence>
<dbReference type="Gene3D" id="3.90.180.10">
    <property type="entry name" value="Medium-chain alcohol dehydrogenases, catalytic domain"/>
    <property type="match status" value="1"/>
</dbReference>
<evidence type="ECO:0000256" key="1">
    <source>
        <dbReference type="ARBA" id="ARBA00022723"/>
    </source>
</evidence>
<gene>
    <name evidence="6" type="ORF">S01H1_30641</name>
</gene>
<proteinExistence type="predicted"/>
<dbReference type="AlphaFoldDB" id="X0SYQ4"/>
<dbReference type="InterPro" id="IPR013154">
    <property type="entry name" value="ADH-like_N"/>
</dbReference>
<dbReference type="SUPFAM" id="SSF51735">
    <property type="entry name" value="NAD(P)-binding Rossmann-fold domains"/>
    <property type="match status" value="1"/>
</dbReference>
<organism evidence="6">
    <name type="scientific">marine sediment metagenome</name>
    <dbReference type="NCBI Taxonomy" id="412755"/>
    <lineage>
        <taxon>unclassified sequences</taxon>
        <taxon>metagenomes</taxon>
        <taxon>ecological metagenomes</taxon>
    </lineage>
</organism>
<keyword evidence="2" id="KW-0862">Zinc</keyword>
<name>X0SYQ4_9ZZZZ</name>
<evidence type="ECO:0000256" key="2">
    <source>
        <dbReference type="ARBA" id="ARBA00022833"/>
    </source>
</evidence>
<dbReference type="InterPro" id="IPR002328">
    <property type="entry name" value="ADH_Zn_CS"/>
</dbReference>
<evidence type="ECO:0000259" key="4">
    <source>
        <dbReference type="Pfam" id="PF00107"/>
    </source>
</evidence>
<comment type="caution">
    <text evidence="6">The sequence shown here is derived from an EMBL/GenBank/DDBJ whole genome shotgun (WGS) entry which is preliminary data.</text>
</comment>
<feature type="domain" description="Alcohol dehydrogenase-like C-terminal" evidence="4">
    <location>
        <begin position="177"/>
        <end position="217"/>
    </location>
</feature>
<accession>X0SYQ4</accession>
<dbReference type="InterPro" id="IPR011032">
    <property type="entry name" value="GroES-like_sf"/>
</dbReference>
<keyword evidence="1" id="KW-0479">Metal-binding</keyword>
<dbReference type="Pfam" id="PF00107">
    <property type="entry name" value="ADH_zinc_N"/>
    <property type="match status" value="1"/>
</dbReference>
<dbReference type="GO" id="GO:0016491">
    <property type="term" value="F:oxidoreductase activity"/>
    <property type="evidence" value="ECO:0007669"/>
    <property type="project" value="UniProtKB-KW"/>
</dbReference>
<dbReference type="GO" id="GO:0008270">
    <property type="term" value="F:zinc ion binding"/>
    <property type="evidence" value="ECO:0007669"/>
    <property type="project" value="InterPro"/>
</dbReference>
<dbReference type="PROSITE" id="PS00059">
    <property type="entry name" value="ADH_ZINC"/>
    <property type="match status" value="1"/>
</dbReference>
<dbReference type="InterPro" id="IPR013149">
    <property type="entry name" value="ADH-like_C"/>
</dbReference>
<reference evidence="6" key="1">
    <citation type="journal article" date="2014" name="Front. Microbiol.">
        <title>High frequency of phylogenetically diverse reductive dehalogenase-homologous genes in deep subseafloor sedimentary metagenomes.</title>
        <authorList>
            <person name="Kawai M."/>
            <person name="Futagami T."/>
            <person name="Toyoda A."/>
            <person name="Takaki Y."/>
            <person name="Nishi S."/>
            <person name="Hori S."/>
            <person name="Arai W."/>
            <person name="Tsubouchi T."/>
            <person name="Morono Y."/>
            <person name="Uchiyama I."/>
            <person name="Ito T."/>
            <person name="Fujiyama A."/>
            <person name="Inagaki F."/>
            <person name="Takami H."/>
        </authorList>
    </citation>
    <scope>NUCLEOTIDE SEQUENCE</scope>
    <source>
        <strain evidence="6">Expedition CK06-06</strain>
    </source>
</reference>
<evidence type="ECO:0008006" key="7">
    <source>
        <dbReference type="Google" id="ProtNLM"/>
    </source>
</evidence>
<dbReference type="PANTHER" id="PTHR43401">
    <property type="entry name" value="L-THREONINE 3-DEHYDROGENASE"/>
    <property type="match status" value="1"/>
</dbReference>
<dbReference type="SUPFAM" id="SSF50129">
    <property type="entry name" value="GroES-like"/>
    <property type="match status" value="1"/>
</dbReference>
<protein>
    <recommendedName>
        <fullName evidence="7">Galactitol-1-phosphate 5-dehydrogenase</fullName>
    </recommendedName>
</protein>
<dbReference type="InterPro" id="IPR036291">
    <property type="entry name" value="NAD(P)-bd_dom_sf"/>
</dbReference>